<keyword evidence="3 6" id="KW-0812">Transmembrane</keyword>
<feature type="transmembrane region" description="Helical" evidence="6">
    <location>
        <begin position="257"/>
        <end position="280"/>
    </location>
</feature>
<feature type="transmembrane region" description="Helical" evidence="6">
    <location>
        <begin position="44"/>
        <end position="64"/>
    </location>
</feature>
<evidence type="ECO:0000256" key="3">
    <source>
        <dbReference type="ARBA" id="ARBA00022692"/>
    </source>
</evidence>
<feature type="transmembrane region" description="Helical" evidence="6">
    <location>
        <begin position="12"/>
        <end position="32"/>
    </location>
</feature>
<evidence type="ECO:0000256" key="6">
    <source>
        <dbReference type="SAM" id="Phobius"/>
    </source>
</evidence>
<dbReference type="GO" id="GO:0008137">
    <property type="term" value="F:NADH dehydrogenase (ubiquinone) activity"/>
    <property type="evidence" value="ECO:0007669"/>
    <property type="project" value="InterPro"/>
</dbReference>
<dbReference type="NCBIfam" id="NF004500">
    <property type="entry name" value="PRK05846.1-4"/>
    <property type="match status" value="1"/>
</dbReference>
<dbReference type="InterPro" id="IPR001750">
    <property type="entry name" value="ND/Mrp_TM"/>
</dbReference>
<feature type="transmembrane region" description="Helical" evidence="6">
    <location>
        <begin position="223"/>
        <end position="245"/>
    </location>
</feature>
<feature type="transmembrane region" description="Helical" evidence="6">
    <location>
        <begin position="143"/>
        <end position="162"/>
    </location>
</feature>
<comment type="subcellular location">
    <subcellularLocation>
        <location evidence="1">Membrane</location>
        <topology evidence="1">Multi-pass membrane protein</topology>
    </subcellularLocation>
</comment>
<sequence>MFAEVGHGASMSFPILTALIFVPLIGAIAAVLSSNRRPEWTKLIALVSSVGTAGLSVWMLASFHTSDGGFQFTSQHAWIREWGIGWHLGVDGISLFLVVLTGLLFPLVIVGIDPHHGHKRYLAWLLLLEAGVMGSFLSLDLFLFFAFFEIVLVPMYFLIGGWGYDQRIYAATKFFLYTMLGSAFMLVGIIATAVLAKNSLGYVTFDLVTLAEQASFATNTARWLFFAFAVAFAVKVPLFPLHTWLPDAHTQAPTGGSVILAGVLLKLGTYGFLRFGLYLFPAAAVWAKPLFLTLAVAGILWGAIAATMQKDLKRLVAYSSVAHLGFIVLGTFAFTSVALSGGVMQMVNHGISTGALFLLVGMIYERRHTRQIAELKGLQSVAPIFAAAFMVVMLSSIGVPGLNGFVGEFLILIGSFDNARWWVVIGATGVILAALYLLWAYQRVFHGEVDEANASFPEITPREGMLLLTFIAAIVFTGVYPKPMLNRIEPSVKALVAHVEERSGRTFEPAVVEIKEAPATEEVKHEEG</sequence>
<dbReference type="Pfam" id="PF00361">
    <property type="entry name" value="Proton_antipo_M"/>
    <property type="match status" value="1"/>
</dbReference>
<dbReference type="InterPro" id="IPR003918">
    <property type="entry name" value="NADH_UbQ_OxRdtase"/>
</dbReference>
<reference evidence="8" key="1">
    <citation type="submission" date="2020-05" db="EMBL/GenBank/DDBJ databases">
        <authorList>
            <person name="Chiriac C."/>
            <person name="Salcher M."/>
            <person name="Ghai R."/>
            <person name="Kavagutti S V."/>
        </authorList>
    </citation>
    <scope>NUCLEOTIDE SEQUENCE</scope>
</reference>
<feature type="transmembrane region" description="Helical" evidence="6">
    <location>
        <begin position="286"/>
        <end position="308"/>
    </location>
</feature>
<dbReference type="PANTHER" id="PTHR43507:SF1">
    <property type="entry name" value="NADH-UBIQUINONE OXIDOREDUCTASE CHAIN 4"/>
    <property type="match status" value="1"/>
</dbReference>
<dbReference type="InterPro" id="IPR010227">
    <property type="entry name" value="NADH_Q_OxRdtase_chainM/4"/>
</dbReference>
<comment type="similarity">
    <text evidence="2">Belongs to the complex I subunit 4 family.</text>
</comment>
<organism evidence="8">
    <name type="scientific">freshwater metagenome</name>
    <dbReference type="NCBI Taxonomy" id="449393"/>
    <lineage>
        <taxon>unclassified sequences</taxon>
        <taxon>metagenomes</taxon>
        <taxon>ecological metagenomes</taxon>
    </lineage>
</organism>
<name>A0A6J7U501_9ZZZZ</name>
<feature type="domain" description="NADH:quinone oxidoreductase/Mrp antiporter transmembrane" evidence="7">
    <location>
        <begin position="138"/>
        <end position="426"/>
    </location>
</feature>
<proteinExistence type="inferred from homology"/>
<dbReference type="PANTHER" id="PTHR43507">
    <property type="entry name" value="NADH-UBIQUINONE OXIDOREDUCTASE CHAIN 4"/>
    <property type="match status" value="1"/>
</dbReference>
<accession>A0A6J7U501</accession>
<feature type="transmembrane region" description="Helical" evidence="6">
    <location>
        <begin position="84"/>
        <end position="109"/>
    </location>
</feature>
<keyword evidence="5 6" id="KW-0472">Membrane</keyword>
<evidence type="ECO:0000313" key="8">
    <source>
        <dbReference type="EMBL" id="CAB5059777.1"/>
    </source>
</evidence>
<dbReference type="EMBL" id="CAFBQU010000003">
    <property type="protein sequence ID" value="CAB5059777.1"/>
    <property type="molecule type" value="Genomic_DNA"/>
</dbReference>
<feature type="transmembrane region" description="Helical" evidence="6">
    <location>
        <begin position="346"/>
        <end position="365"/>
    </location>
</feature>
<feature type="transmembrane region" description="Helical" evidence="6">
    <location>
        <begin position="464"/>
        <end position="481"/>
    </location>
</feature>
<feature type="transmembrane region" description="Helical" evidence="6">
    <location>
        <begin position="121"/>
        <end position="137"/>
    </location>
</feature>
<dbReference type="NCBIfam" id="TIGR01972">
    <property type="entry name" value="NDH_I_M"/>
    <property type="match status" value="1"/>
</dbReference>
<dbReference type="GO" id="GO:0048039">
    <property type="term" value="F:ubiquinone binding"/>
    <property type="evidence" value="ECO:0007669"/>
    <property type="project" value="TreeGrafter"/>
</dbReference>
<feature type="transmembrane region" description="Helical" evidence="6">
    <location>
        <begin position="174"/>
        <end position="196"/>
    </location>
</feature>
<dbReference type="GO" id="GO:0015990">
    <property type="term" value="P:electron transport coupled proton transport"/>
    <property type="evidence" value="ECO:0007669"/>
    <property type="project" value="TreeGrafter"/>
</dbReference>
<dbReference type="GO" id="GO:0042773">
    <property type="term" value="P:ATP synthesis coupled electron transport"/>
    <property type="evidence" value="ECO:0007669"/>
    <property type="project" value="InterPro"/>
</dbReference>
<evidence type="ECO:0000256" key="2">
    <source>
        <dbReference type="ARBA" id="ARBA00009025"/>
    </source>
</evidence>
<evidence type="ECO:0000256" key="4">
    <source>
        <dbReference type="ARBA" id="ARBA00022989"/>
    </source>
</evidence>
<dbReference type="PRINTS" id="PR01437">
    <property type="entry name" value="NUOXDRDTASE4"/>
</dbReference>
<dbReference type="AlphaFoldDB" id="A0A6J7U501"/>
<keyword evidence="4 6" id="KW-1133">Transmembrane helix</keyword>
<feature type="transmembrane region" description="Helical" evidence="6">
    <location>
        <begin position="419"/>
        <end position="439"/>
    </location>
</feature>
<evidence type="ECO:0000256" key="1">
    <source>
        <dbReference type="ARBA" id="ARBA00004141"/>
    </source>
</evidence>
<gene>
    <name evidence="8" type="ORF">UFOPK4347_00225</name>
</gene>
<evidence type="ECO:0000256" key="5">
    <source>
        <dbReference type="ARBA" id="ARBA00023136"/>
    </source>
</evidence>
<protein>
    <submittedName>
        <fullName evidence="8">Unannotated protein</fullName>
    </submittedName>
</protein>
<dbReference type="GO" id="GO:0003954">
    <property type="term" value="F:NADH dehydrogenase activity"/>
    <property type="evidence" value="ECO:0007669"/>
    <property type="project" value="TreeGrafter"/>
</dbReference>
<dbReference type="GO" id="GO:0016020">
    <property type="term" value="C:membrane"/>
    <property type="evidence" value="ECO:0007669"/>
    <property type="project" value="UniProtKB-SubCell"/>
</dbReference>
<feature type="transmembrane region" description="Helical" evidence="6">
    <location>
        <begin position="315"/>
        <end position="334"/>
    </location>
</feature>
<feature type="transmembrane region" description="Helical" evidence="6">
    <location>
        <begin position="377"/>
        <end position="399"/>
    </location>
</feature>
<evidence type="ECO:0000259" key="7">
    <source>
        <dbReference type="Pfam" id="PF00361"/>
    </source>
</evidence>